<evidence type="ECO:0000256" key="1">
    <source>
        <dbReference type="SAM" id="MobiDB-lite"/>
    </source>
</evidence>
<organism evidence="3">
    <name type="scientific">hydrothermal vent metagenome</name>
    <dbReference type="NCBI Taxonomy" id="652676"/>
    <lineage>
        <taxon>unclassified sequences</taxon>
        <taxon>metagenomes</taxon>
        <taxon>ecological metagenomes</taxon>
    </lineage>
</organism>
<keyword evidence="2" id="KW-0812">Transmembrane</keyword>
<evidence type="ECO:0000313" key="3">
    <source>
        <dbReference type="EMBL" id="VAX19883.1"/>
    </source>
</evidence>
<dbReference type="PANTHER" id="PTHR35335:SF1">
    <property type="entry name" value="UPF0716 PROTEIN FXSA"/>
    <property type="match status" value="1"/>
</dbReference>
<dbReference type="InterPro" id="IPR007313">
    <property type="entry name" value="FxsA"/>
</dbReference>
<protein>
    <submittedName>
        <fullName evidence="3">Uncharacterized protein</fullName>
    </submittedName>
</protein>
<accession>A0A3B1C5K2</accession>
<dbReference type="GO" id="GO:0016020">
    <property type="term" value="C:membrane"/>
    <property type="evidence" value="ECO:0007669"/>
    <property type="project" value="InterPro"/>
</dbReference>
<evidence type="ECO:0000256" key="2">
    <source>
        <dbReference type="SAM" id="Phobius"/>
    </source>
</evidence>
<dbReference type="EMBL" id="UOGE01000049">
    <property type="protein sequence ID" value="VAX19883.1"/>
    <property type="molecule type" value="Genomic_DNA"/>
</dbReference>
<dbReference type="NCBIfam" id="NF008528">
    <property type="entry name" value="PRK11463.1-2"/>
    <property type="match status" value="1"/>
</dbReference>
<proteinExistence type="predicted"/>
<reference evidence="3" key="1">
    <citation type="submission" date="2018-06" db="EMBL/GenBank/DDBJ databases">
        <authorList>
            <person name="Zhirakovskaya E."/>
        </authorList>
    </citation>
    <scope>NUCLEOTIDE SEQUENCE</scope>
</reference>
<dbReference type="PANTHER" id="PTHR35335">
    <property type="entry name" value="UPF0716 PROTEIN FXSA"/>
    <property type="match status" value="1"/>
</dbReference>
<keyword evidence="2" id="KW-1133">Transmembrane helix</keyword>
<name>A0A3B1C5K2_9ZZZZ</name>
<feature type="transmembrane region" description="Helical" evidence="2">
    <location>
        <begin position="27"/>
        <end position="47"/>
    </location>
</feature>
<sequence length="158" mass="17562">MFIRLFLLFTIVPLVELAILIKIGSIFGVWHTVFVVIITGVIGAYLARNQGIRVMAELNTTFARGQMPTDPLIEGGLVLLSAAFLVTPGVLTDGAGFILVIPQTRKIVRDWLKKYWSRKMKESASTSGAAWTTYTYTSFPPGRKPENKKEDDDDIIDV</sequence>
<dbReference type="Pfam" id="PF04186">
    <property type="entry name" value="FxsA"/>
    <property type="match status" value="1"/>
</dbReference>
<feature type="region of interest" description="Disordered" evidence="1">
    <location>
        <begin position="135"/>
        <end position="158"/>
    </location>
</feature>
<keyword evidence="2" id="KW-0472">Membrane</keyword>
<gene>
    <name evidence="3" type="ORF">MNBD_NITROSPINAE02-758</name>
</gene>
<dbReference type="AlphaFoldDB" id="A0A3B1C5K2"/>